<name>A0A381Z5E4_9ZZZZ</name>
<feature type="transmembrane region" description="Helical" evidence="5">
    <location>
        <begin position="70"/>
        <end position="88"/>
    </location>
</feature>
<feature type="domain" description="NADH:quinone oxidoreductase/Mrp antiporter transmembrane" evidence="6">
    <location>
        <begin position="2"/>
        <end position="212"/>
    </location>
</feature>
<keyword evidence="4 5" id="KW-0472">Membrane</keyword>
<dbReference type="PANTHER" id="PTHR22773">
    <property type="entry name" value="NADH DEHYDROGENASE"/>
    <property type="match status" value="1"/>
</dbReference>
<dbReference type="Pfam" id="PF00361">
    <property type="entry name" value="Proton_antipo_M"/>
    <property type="match status" value="1"/>
</dbReference>
<accession>A0A381Z5E4</accession>
<dbReference type="EMBL" id="UINC01019921">
    <property type="protein sequence ID" value="SVA84161.1"/>
    <property type="molecule type" value="Genomic_DNA"/>
</dbReference>
<dbReference type="AlphaFoldDB" id="A0A381Z5E4"/>
<comment type="subcellular location">
    <subcellularLocation>
        <location evidence="1">Membrane</location>
        <topology evidence="1">Multi-pass membrane protein</topology>
    </subcellularLocation>
</comment>
<evidence type="ECO:0000256" key="2">
    <source>
        <dbReference type="ARBA" id="ARBA00022692"/>
    </source>
</evidence>
<proteinExistence type="predicted"/>
<dbReference type="InterPro" id="IPR001750">
    <property type="entry name" value="ND/Mrp_TM"/>
</dbReference>
<protein>
    <recommendedName>
        <fullName evidence="6">NADH:quinone oxidoreductase/Mrp antiporter transmembrane domain-containing protein</fullName>
    </recommendedName>
</protein>
<keyword evidence="3 5" id="KW-1133">Transmembrane helix</keyword>
<keyword evidence="2 5" id="KW-0812">Transmembrane</keyword>
<evidence type="ECO:0000256" key="3">
    <source>
        <dbReference type="ARBA" id="ARBA00022989"/>
    </source>
</evidence>
<feature type="transmembrane region" description="Helical" evidence="5">
    <location>
        <begin position="164"/>
        <end position="187"/>
    </location>
</feature>
<evidence type="ECO:0000256" key="4">
    <source>
        <dbReference type="ARBA" id="ARBA00023136"/>
    </source>
</evidence>
<feature type="transmembrane region" description="Helical" evidence="5">
    <location>
        <begin position="199"/>
        <end position="219"/>
    </location>
</feature>
<feature type="transmembrane region" description="Helical" evidence="5">
    <location>
        <begin position="119"/>
        <end position="143"/>
    </location>
</feature>
<evidence type="ECO:0000256" key="1">
    <source>
        <dbReference type="ARBA" id="ARBA00004141"/>
    </source>
</evidence>
<dbReference type="GO" id="GO:0016020">
    <property type="term" value="C:membrane"/>
    <property type="evidence" value="ECO:0007669"/>
    <property type="project" value="UniProtKB-SubCell"/>
</dbReference>
<feature type="transmembrane region" description="Helical" evidence="5">
    <location>
        <begin position="95"/>
        <end position="113"/>
    </location>
</feature>
<gene>
    <name evidence="7" type="ORF">METZ01_LOCUS137015</name>
</gene>
<feature type="non-terminal residue" evidence="7">
    <location>
        <position position="1"/>
    </location>
</feature>
<evidence type="ECO:0000259" key="6">
    <source>
        <dbReference type="Pfam" id="PF00361"/>
    </source>
</evidence>
<evidence type="ECO:0000256" key="5">
    <source>
        <dbReference type="SAM" id="Phobius"/>
    </source>
</evidence>
<reference evidence="7" key="1">
    <citation type="submission" date="2018-05" db="EMBL/GenBank/DDBJ databases">
        <authorList>
            <person name="Lanie J.A."/>
            <person name="Ng W.-L."/>
            <person name="Kazmierczak K.M."/>
            <person name="Andrzejewski T.M."/>
            <person name="Davidsen T.M."/>
            <person name="Wayne K.J."/>
            <person name="Tettelin H."/>
            <person name="Glass J.I."/>
            <person name="Rusch D."/>
            <person name="Podicherti R."/>
            <person name="Tsui H.-C.T."/>
            <person name="Winkler M.E."/>
        </authorList>
    </citation>
    <scope>NUCLEOTIDE SEQUENCE</scope>
</reference>
<feature type="transmembrane region" description="Helical" evidence="5">
    <location>
        <begin position="240"/>
        <end position="263"/>
    </location>
</feature>
<feature type="transmembrane region" description="Helical" evidence="5">
    <location>
        <begin position="6"/>
        <end position="25"/>
    </location>
</feature>
<organism evidence="7">
    <name type="scientific">marine metagenome</name>
    <dbReference type="NCBI Taxonomy" id="408172"/>
    <lineage>
        <taxon>unclassified sequences</taxon>
        <taxon>metagenomes</taxon>
        <taxon>ecological metagenomes</taxon>
    </lineage>
</organism>
<sequence length="275" mass="30106">LFLGIGLLLIGFAFKVALVPFHMWSPDVYQGAPTTVTGFLCTAPKAAGFGALLKVFMVAFPGIFNEWKDLFWILATLTMTVGNISALVQSNVKRMLAFSSVSHAGYLVMGVLVQDISGISAMLFYLVVYSAMNLGAFAIISLVEKDEQEVTFRDYQGMASKYPFLSVAMALFMISLAGFPPTAGFIAKYGILSAAIAKGYIWLVVIAVLNTLVSFYYYFRIIVNMYMRNERENLQPSTELLTLGLIALFVSAVFFLGITPGYLLEITVNVATSAF</sequence>
<evidence type="ECO:0000313" key="7">
    <source>
        <dbReference type="EMBL" id="SVA84161.1"/>
    </source>
</evidence>